<keyword evidence="2" id="KW-0863">Zinc-finger</keyword>
<evidence type="ECO:0000256" key="2">
    <source>
        <dbReference type="ARBA" id="ARBA00022771"/>
    </source>
</evidence>
<feature type="domain" description="RanBP2-type" evidence="4">
    <location>
        <begin position="24"/>
        <end position="43"/>
    </location>
</feature>
<dbReference type="PROSITE" id="PS01358">
    <property type="entry name" value="ZF_RANBP2_1"/>
    <property type="match status" value="1"/>
</dbReference>
<protein>
    <recommendedName>
        <fullName evidence="4">RanBP2-type domain-containing protein</fullName>
    </recommendedName>
</protein>
<dbReference type="InterPro" id="IPR001876">
    <property type="entry name" value="Znf_RanBP2"/>
</dbReference>
<dbReference type="GO" id="GO:0008270">
    <property type="term" value="F:zinc ion binding"/>
    <property type="evidence" value="ECO:0007669"/>
    <property type="project" value="UniProtKB-KW"/>
</dbReference>
<evidence type="ECO:0000313" key="5">
    <source>
        <dbReference type="EMBL" id="PVH93504.1"/>
    </source>
</evidence>
<evidence type="ECO:0000256" key="1">
    <source>
        <dbReference type="ARBA" id="ARBA00022723"/>
    </source>
</evidence>
<sequence>MCSPTYNNLLSTKASFPGQPPDTWYCQHCGTLNVTWVEVCPVCNRGSIYDYADATGTIDVAHHADGGMGYSDHGYAGEPAPGAWICGNCYASNSDLTTNFCPICGAGRT</sequence>
<dbReference type="AlphaFoldDB" id="A0A2V1D8H2"/>
<dbReference type="EMBL" id="KZ805584">
    <property type="protein sequence ID" value="PVH93504.1"/>
    <property type="molecule type" value="Genomic_DNA"/>
</dbReference>
<dbReference type="InterPro" id="IPR036443">
    <property type="entry name" value="Znf_RanBP2_sf"/>
</dbReference>
<evidence type="ECO:0000313" key="6">
    <source>
        <dbReference type="Proteomes" id="UP000244855"/>
    </source>
</evidence>
<dbReference type="OrthoDB" id="3794090at2759"/>
<dbReference type="SMART" id="SM00547">
    <property type="entry name" value="ZnF_RBZ"/>
    <property type="match status" value="2"/>
</dbReference>
<evidence type="ECO:0000259" key="4">
    <source>
        <dbReference type="PROSITE" id="PS01358"/>
    </source>
</evidence>
<reference evidence="5 6" key="1">
    <citation type="journal article" date="2018" name="Sci. Rep.">
        <title>Comparative genomics provides insights into the lifestyle and reveals functional heterogeneity of dark septate endophytic fungi.</title>
        <authorList>
            <person name="Knapp D.G."/>
            <person name="Nemeth J.B."/>
            <person name="Barry K."/>
            <person name="Hainaut M."/>
            <person name="Henrissat B."/>
            <person name="Johnson J."/>
            <person name="Kuo A."/>
            <person name="Lim J.H.P."/>
            <person name="Lipzen A."/>
            <person name="Nolan M."/>
            <person name="Ohm R.A."/>
            <person name="Tamas L."/>
            <person name="Grigoriev I.V."/>
            <person name="Spatafora J.W."/>
            <person name="Nagy L.G."/>
            <person name="Kovacs G.M."/>
        </authorList>
    </citation>
    <scope>NUCLEOTIDE SEQUENCE [LARGE SCALE GENOMIC DNA]</scope>
    <source>
        <strain evidence="5 6">DSE2036</strain>
    </source>
</reference>
<dbReference type="Proteomes" id="UP000244855">
    <property type="component" value="Unassembled WGS sequence"/>
</dbReference>
<organism evidence="5 6">
    <name type="scientific">Periconia macrospinosa</name>
    <dbReference type="NCBI Taxonomy" id="97972"/>
    <lineage>
        <taxon>Eukaryota</taxon>
        <taxon>Fungi</taxon>
        <taxon>Dikarya</taxon>
        <taxon>Ascomycota</taxon>
        <taxon>Pezizomycotina</taxon>
        <taxon>Dothideomycetes</taxon>
        <taxon>Pleosporomycetidae</taxon>
        <taxon>Pleosporales</taxon>
        <taxon>Massarineae</taxon>
        <taxon>Periconiaceae</taxon>
        <taxon>Periconia</taxon>
    </lineage>
</organism>
<evidence type="ECO:0000256" key="3">
    <source>
        <dbReference type="ARBA" id="ARBA00022833"/>
    </source>
</evidence>
<gene>
    <name evidence="5" type="ORF">DM02DRAFT_222244</name>
</gene>
<proteinExistence type="predicted"/>
<keyword evidence="6" id="KW-1185">Reference proteome</keyword>
<name>A0A2V1D8H2_9PLEO</name>
<accession>A0A2V1D8H2</accession>
<keyword evidence="3" id="KW-0862">Zinc</keyword>
<dbReference type="SUPFAM" id="SSF90209">
    <property type="entry name" value="Ran binding protein zinc finger-like"/>
    <property type="match status" value="1"/>
</dbReference>
<keyword evidence="1" id="KW-0479">Metal-binding</keyword>